<evidence type="ECO:0000259" key="1">
    <source>
        <dbReference type="Pfam" id="PF01814"/>
    </source>
</evidence>
<keyword evidence="3" id="KW-1185">Reference proteome</keyword>
<dbReference type="CDD" id="cd12108">
    <property type="entry name" value="Hr-like"/>
    <property type="match status" value="1"/>
</dbReference>
<evidence type="ECO:0000313" key="2">
    <source>
        <dbReference type="EMBL" id="GAQ90865.1"/>
    </source>
</evidence>
<feature type="domain" description="Hemerythrin-like" evidence="1">
    <location>
        <begin position="44"/>
        <end position="179"/>
    </location>
</feature>
<accession>A0A1Y1IJ19</accession>
<dbReference type="EMBL" id="DF237643">
    <property type="protein sequence ID" value="GAQ90865.1"/>
    <property type="molecule type" value="Genomic_DNA"/>
</dbReference>
<evidence type="ECO:0000313" key="3">
    <source>
        <dbReference type="Proteomes" id="UP000054558"/>
    </source>
</evidence>
<organism evidence="2 3">
    <name type="scientific">Klebsormidium nitens</name>
    <name type="common">Green alga</name>
    <name type="synonym">Ulothrix nitens</name>
    <dbReference type="NCBI Taxonomy" id="105231"/>
    <lineage>
        <taxon>Eukaryota</taxon>
        <taxon>Viridiplantae</taxon>
        <taxon>Streptophyta</taxon>
        <taxon>Klebsormidiophyceae</taxon>
        <taxon>Klebsormidiales</taxon>
        <taxon>Klebsormidiaceae</taxon>
        <taxon>Klebsormidium</taxon>
    </lineage>
</organism>
<gene>
    <name evidence="2" type="ORF">KFL_006940040</name>
</gene>
<dbReference type="STRING" id="105231.A0A1Y1IJ19"/>
<reference evidence="2 3" key="1">
    <citation type="journal article" date="2014" name="Nat. Commun.">
        <title>Klebsormidium flaccidum genome reveals primary factors for plant terrestrial adaptation.</title>
        <authorList>
            <person name="Hori K."/>
            <person name="Maruyama F."/>
            <person name="Fujisawa T."/>
            <person name="Togashi T."/>
            <person name="Yamamoto N."/>
            <person name="Seo M."/>
            <person name="Sato S."/>
            <person name="Yamada T."/>
            <person name="Mori H."/>
            <person name="Tajima N."/>
            <person name="Moriyama T."/>
            <person name="Ikeuchi M."/>
            <person name="Watanabe M."/>
            <person name="Wada H."/>
            <person name="Kobayashi K."/>
            <person name="Saito M."/>
            <person name="Masuda T."/>
            <person name="Sasaki-Sekimoto Y."/>
            <person name="Mashiguchi K."/>
            <person name="Awai K."/>
            <person name="Shimojima M."/>
            <person name="Masuda S."/>
            <person name="Iwai M."/>
            <person name="Nobusawa T."/>
            <person name="Narise T."/>
            <person name="Kondo S."/>
            <person name="Saito H."/>
            <person name="Sato R."/>
            <person name="Murakawa M."/>
            <person name="Ihara Y."/>
            <person name="Oshima-Yamada Y."/>
            <person name="Ohtaka K."/>
            <person name="Satoh M."/>
            <person name="Sonobe K."/>
            <person name="Ishii M."/>
            <person name="Ohtani R."/>
            <person name="Kanamori-Sato M."/>
            <person name="Honoki R."/>
            <person name="Miyazaki D."/>
            <person name="Mochizuki H."/>
            <person name="Umetsu J."/>
            <person name="Higashi K."/>
            <person name="Shibata D."/>
            <person name="Kamiya Y."/>
            <person name="Sato N."/>
            <person name="Nakamura Y."/>
            <person name="Tabata S."/>
            <person name="Ida S."/>
            <person name="Kurokawa K."/>
            <person name="Ohta H."/>
        </authorList>
    </citation>
    <scope>NUCLEOTIDE SEQUENCE [LARGE SCALE GENOMIC DNA]</scope>
    <source>
        <strain evidence="2 3">NIES-2285</strain>
    </source>
</reference>
<dbReference type="Proteomes" id="UP000054558">
    <property type="component" value="Unassembled WGS sequence"/>
</dbReference>
<dbReference type="AlphaFoldDB" id="A0A1Y1IJ19"/>
<dbReference type="Gene3D" id="1.20.120.520">
    <property type="entry name" value="nmb1532 protein domain like"/>
    <property type="match status" value="1"/>
</dbReference>
<dbReference type="OrthoDB" id="510272at2759"/>
<name>A0A1Y1IJ19_KLENI</name>
<dbReference type="Pfam" id="PF01814">
    <property type="entry name" value="Hemerythrin"/>
    <property type="match status" value="1"/>
</dbReference>
<protein>
    <recommendedName>
        <fullName evidence="1">Hemerythrin-like domain-containing protein</fullName>
    </recommendedName>
</protein>
<sequence length="282" mass="32193">MGGGDIVYRLGDQKAGKSPSWSLSPDPELVEGELFVADDKWGPLTFMKLVHKAFYGGLKKMEKQAASLVEAPSKVTLRKLKVTWDMMALLHEEHSVHEDKVLYPYFESFFPGVTATAQHEHEGHHEQLQAIGALFEGFEKANGDEKTSLAVKIQSALADYSAVLTEHMLMEENHLNPLARKHMPIVMHIEALRKVYEVTSPATWVKLLPFILESQELYGYRVRTLRCLRWAMPERMQQIGRHVYQGVELPLWKRLIVDVPEMVPRGLGGCKILGRPGWERYY</sequence>
<proteinExistence type="predicted"/>
<dbReference type="InterPro" id="IPR012312">
    <property type="entry name" value="Hemerythrin-like"/>
</dbReference>